<reference evidence="2" key="1">
    <citation type="submission" date="2021-03" db="EMBL/GenBank/DDBJ databases">
        <authorList>
            <consortium name="Genoscope - CEA"/>
            <person name="William W."/>
        </authorList>
    </citation>
    <scope>NUCLEOTIDE SEQUENCE</scope>
    <source>
        <strain evidence="2">Doubled-haploid Pahang</strain>
    </source>
</reference>
<dbReference type="EnsemblPlants" id="Ma09_t10140.1">
    <property type="protein sequence ID" value="Ma09_p10140.1"/>
    <property type="gene ID" value="Ma09_g10140"/>
</dbReference>
<protein>
    <submittedName>
        <fullName evidence="2">(wild Malaysian banana) hypothetical protein</fullName>
    </submittedName>
</protein>
<evidence type="ECO:0000313" key="3">
    <source>
        <dbReference type="EnsemblPlants" id="Ma09_p10140.1"/>
    </source>
</evidence>
<organism evidence="3 4">
    <name type="scientific">Musa acuminata subsp. malaccensis</name>
    <name type="common">Wild banana</name>
    <name type="synonym">Musa malaccensis</name>
    <dbReference type="NCBI Taxonomy" id="214687"/>
    <lineage>
        <taxon>Eukaryota</taxon>
        <taxon>Viridiplantae</taxon>
        <taxon>Streptophyta</taxon>
        <taxon>Embryophyta</taxon>
        <taxon>Tracheophyta</taxon>
        <taxon>Spermatophyta</taxon>
        <taxon>Magnoliopsida</taxon>
        <taxon>Liliopsida</taxon>
        <taxon>Zingiberales</taxon>
        <taxon>Musaceae</taxon>
        <taxon>Musa</taxon>
    </lineage>
</organism>
<evidence type="ECO:0000256" key="1">
    <source>
        <dbReference type="SAM" id="SignalP"/>
    </source>
</evidence>
<name>A0A804KHZ9_MUSAM</name>
<dbReference type="Proteomes" id="UP000012960">
    <property type="component" value="Unplaced"/>
</dbReference>
<keyword evidence="4" id="KW-1185">Reference proteome</keyword>
<sequence>MCKGGIVLKVITPWFCTAWIINICSTPSHGLHFFSLILGYGNGQIHSALSNTQSS</sequence>
<feature type="chain" id="PRO_5036407903" evidence="1">
    <location>
        <begin position="31"/>
        <end position="55"/>
    </location>
</feature>
<reference evidence="3" key="2">
    <citation type="submission" date="2021-05" db="UniProtKB">
        <authorList>
            <consortium name="EnsemblPlants"/>
        </authorList>
    </citation>
    <scope>IDENTIFICATION</scope>
    <source>
        <strain evidence="3">subsp. malaccensis</strain>
    </source>
</reference>
<dbReference type="InParanoid" id="A0A804KHZ9"/>
<keyword evidence="1" id="KW-0732">Signal</keyword>
<dbReference type="EMBL" id="HG996474">
    <property type="protein sequence ID" value="CAG1834759.1"/>
    <property type="molecule type" value="Genomic_DNA"/>
</dbReference>
<dbReference type="Gramene" id="Ma09_t10140.1">
    <property type="protein sequence ID" value="Ma09_p10140.1"/>
    <property type="gene ID" value="Ma09_g10140"/>
</dbReference>
<accession>A0A804KHZ9</accession>
<evidence type="ECO:0000313" key="4">
    <source>
        <dbReference type="Proteomes" id="UP000012960"/>
    </source>
</evidence>
<gene>
    <name evidence="2" type="ORF">GSMUA_228640.1</name>
</gene>
<proteinExistence type="predicted"/>
<dbReference type="AlphaFoldDB" id="A0A804KHZ9"/>
<feature type="signal peptide" evidence="1">
    <location>
        <begin position="1"/>
        <end position="30"/>
    </location>
</feature>
<evidence type="ECO:0000313" key="2">
    <source>
        <dbReference type="EMBL" id="CAG1834759.1"/>
    </source>
</evidence>